<gene>
    <name evidence="2" type="ORF">BpHYR1_042379</name>
</gene>
<dbReference type="Proteomes" id="UP000276133">
    <property type="component" value="Unassembled WGS sequence"/>
</dbReference>
<evidence type="ECO:0000313" key="2">
    <source>
        <dbReference type="EMBL" id="RNA09466.1"/>
    </source>
</evidence>
<accession>A0A3M7QDG4</accession>
<keyword evidence="1" id="KW-0812">Transmembrane</keyword>
<evidence type="ECO:0000256" key="1">
    <source>
        <dbReference type="SAM" id="Phobius"/>
    </source>
</evidence>
<sequence>MFIKIEVVINKYIKKKKNSYLRIFCNAALSSTFTIIMMPKTFRQLKNRGKKTGYWLTWKKQYNHKQSFNSMTRLQQASKLDLRRRETKINNK</sequence>
<feature type="transmembrane region" description="Helical" evidence="1">
    <location>
        <begin position="20"/>
        <end position="38"/>
    </location>
</feature>
<keyword evidence="3" id="KW-1185">Reference proteome</keyword>
<comment type="caution">
    <text evidence="2">The sequence shown here is derived from an EMBL/GenBank/DDBJ whole genome shotgun (WGS) entry which is preliminary data.</text>
</comment>
<name>A0A3M7QDG4_BRAPC</name>
<protein>
    <submittedName>
        <fullName evidence="2">Uncharacterized protein</fullName>
    </submittedName>
</protein>
<proteinExistence type="predicted"/>
<dbReference type="EMBL" id="REGN01006461">
    <property type="protein sequence ID" value="RNA09466.1"/>
    <property type="molecule type" value="Genomic_DNA"/>
</dbReference>
<evidence type="ECO:0000313" key="3">
    <source>
        <dbReference type="Proteomes" id="UP000276133"/>
    </source>
</evidence>
<organism evidence="2 3">
    <name type="scientific">Brachionus plicatilis</name>
    <name type="common">Marine rotifer</name>
    <name type="synonym">Brachionus muelleri</name>
    <dbReference type="NCBI Taxonomy" id="10195"/>
    <lineage>
        <taxon>Eukaryota</taxon>
        <taxon>Metazoa</taxon>
        <taxon>Spiralia</taxon>
        <taxon>Gnathifera</taxon>
        <taxon>Rotifera</taxon>
        <taxon>Eurotatoria</taxon>
        <taxon>Monogononta</taxon>
        <taxon>Pseudotrocha</taxon>
        <taxon>Ploima</taxon>
        <taxon>Brachionidae</taxon>
        <taxon>Brachionus</taxon>
    </lineage>
</organism>
<dbReference type="AlphaFoldDB" id="A0A3M7QDG4"/>
<keyword evidence="1" id="KW-0472">Membrane</keyword>
<keyword evidence="1" id="KW-1133">Transmembrane helix</keyword>
<reference evidence="2 3" key="1">
    <citation type="journal article" date="2018" name="Sci. Rep.">
        <title>Genomic signatures of local adaptation to the degree of environmental predictability in rotifers.</title>
        <authorList>
            <person name="Franch-Gras L."/>
            <person name="Hahn C."/>
            <person name="Garcia-Roger E.M."/>
            <person name="Carmona M.J."/>
            <person name="Serra M."/>
            <person name="Gomez A."/>
        </authorList>
    </citation>
    <scope>NUCLEOTIDE SEQUENCE [LARGE SCALE GENOMIC DNA]</scope>
    <source>
        <strain evidence="2">HYR1</strain>
    </source>
</reference>